<dbReference type="InterPro" id="IPR051964">
    <property type="entry name" value="Chaperone_stress_response"/>
</dbReference>
<evidence type="ECO:0000313" key="7">
    <source>
        <dbReference type="EMBL" id="KAJ8929727.1"/>
    </source>
</evidence>
<dbReference type="Pfam" id="PF21884">
    <property type="entry name" value="ZUO1-like_ZHD"/>
    <property type="match status" value="1"/>
</dbReference>
<keyword evidence="5" id="KW-0175">Coiled coil</keyword>
<dbReference type="Pfam" id="PF12171">
    <property type="entry name" value="zf-C2H2_jaz"/>
    <property type="match status" value="1"/>
</dbReference>
<dbReference type="SUPFAM" id="SSF46565">
    <property type="entry name" value="Chaperone J-domain"/>
    <property type="match status" value="1"/>
</dbReference>
<dbReference type="Gene3D" id="1.10.287.110">
    <property type="entry name" value="DnaJ domain"/>
    <property type="match status" value="1"/>
</dbReference>
<organism evidence="7 8">
    <name type="scientific">Rhamnusium bicolor</name>
    <dbReference type="NCBI Taxonomy" id="1586634"/>
    <lineage>
        <taxon>Eukaryota</taxon>
        <taxon>Metazoa</taxon>
        <taxon>Ecdysozoa</taxon>
        <taxon>Arthropoda</taxon>
        <taxon>Hexapoda</taxon>
        <taxon>Insecta</taxon>
        <taxon>Pterygota</taxon>
        <taxon>Neoptera</taxon>
        <taxon>Endopterygota</taxon>
        <taxon>Coleoptera</taxon>
        <taxon>Polyphaga</taxon>
        <taxon>Cucujiformia</taxon>
        <taxon>Chrysomeloidea</taxon>
        <taxon>Cerambycidae</taxon>
        <taxon>Lepturinae</taxon>
        <taxon>Rhagiini</taxon>
        <taxon>Rhamnusium</taxon>
    </lineage>
</organism>
<dbReference type="PROSITE" id="PS50076">
    <property type="entry name" value="DNAJ_2"/>
    <property type="match status" value="1"/>
</dbReference>
<keyword evidence="1" id="KW-0479">Metal-binding</keyword>
<dbReference type="SMART" id="SM00451">
    <property type="entry name" value="ZnF_U1"/>
    <property type="match status" value="1"/>
</dbReference>
<keyword evidence="8" id="KW-1185">Reference proteome</keyword>
<evidence type="ECO:0000256" key="1">
    <source>
        <dbReference type="ARBA" id="ARBA00022723"/>
    </source>
</evidence>
<name>A0AAV8WU76_9CUCU</name>
<feature type="coiled-coil region" evidence="5">
    <location>
        <begin position="180"/>
        <end position="240"/>
    </location>
</feature>
<dbReference type="SUPFAM" id="SSF57667">
    <property type="entry name" value="beta-beta-alpha zinc fingers"/>
    <property type="match status" value="1"/>
</dbReference>
<protein>
    <recommendedName>
        <fullName evidence="4">DnaJ homolog subfamily C member 21</fullName>
    </recommendedName>
</protein>
<dbReference type="PANTHER" id="PTHR44029:SF1">
    <property type="entry name" value="DNAJ HOMOLOG SUBFAMILY C MEMBER 21"/>
    <property type="match status" value="1"/>
</dbReference>
<dbReference type="PANTHER" id="PTHR44029">
    <property type="entry name" value="DNAJ HOMOLOG SUBFAMILY C MEMBER 21"/>
    <property type="match status" value="1"/>
</dbReference>
<dbReference type="InterPro" id="IPR001623">
    <property type="entry name" value="DnaJ_domain"/>
</dbReference>
<evidence type="ECO:0000256" key="3">
    <source>
        <dbReference type="ARBA" id="ARBA00022833"/>
    </source>
</evidence>
<accession>A0AAV8WU76</accession>
<evidence type="ECO:0000256" key="5">
    <source>
        <dbReference type="SAM" id="Coils"/>
    </source>
</evidence>
<dbReference type="Proteomes" id="UP001162156">
    <property type="component" value="Unassembled WGS sequence"/>
</dbReference>
<dbReference type="InterPro" id="IPR054076">
    <property type="entry name" value="ZUO1-like_ZHD"/>
</dbReference>
<dbReference type="CDD" id="cd06257">
    <property type="entry name" value="DnaJ"/>
    <property type="match status" value="1"/>
</dbReference>
<dbReference type="PROSITE" id="PS00636">
    <property type="entry name" value="DNAJ_1"/>
    <property type="match status" value="1"/>
</dbReference>
<comment type="caution">
    <text evidence="7">The sequence shown here is derived from an EMBL/GenBank/DDBJ whole genome shotgun (WGS) entry which is preliminary data.</text>
</comment>
<dbReference type="AlphaFoldDB" id="A0AAV8WU76"/>
<dbReference type="InterPro" id="IPR036236">
    <property type="entry name" value="Znf_C2H2_sf"/>
</dbReference>
<feature type="domain" description="J" evidence="6">
    <location>
        <begin position="3"/>
        <end position="69"/>
    </location>
</feature>
<evidence type="ECO:0000256" key="2">
    <source>
        <dbReference type="ARBA" id="ARBA00022771"/>
    </source>
</evidence>
<dbReference type="GO" id="GO:0003676">
    <property type="term" value="F:nucleic acid binding"/>
    <property type="evidence" value="ECO:0007669"/>
    <property type="project" value="InterPro"/>
</dbReference>
<reference evidence="7" key="1">
    <citation type="journal article" date="2023" name="Insect Mol. Biol.">
        <title>Genome sequencing provides insights into the evolution of gene families encoding plant cell wall-degrading enzymes in longhorned beetles.</title>
        <authorList>
            <person name="Shin N.R."/>
            <person name="Okamura Y."/>
            <person name="Kirsch R."/>
            <person name="Pauchet Y."/>
        </authorList>
    </citation>
    <scope>NUCLEOTIDE SEQUENCE</scope>
    <source>
        <strain evidence="7">RBIC_L_NR</strain>
    </source>
</reference>
<dbReference type="SMART" id="SM00271">
    <property type="entry name" value="DnaJ"/>
    <property type="match status" value="1"/>
</dbReference>
<dbReference type="InterPro" id="IPR018253">
    <property type="entry name" value="DnaJ_domain_CS"/>
</dbReference>
<dbReference type="GO" id="GO:0008270">
    <property type="term" value="F:zinc ion binding"/>
    <property type="evidence" value="ECO:0007669"/>
    <property type="project" value="UniProtKB-KW"/>
</dbReference>
<evidence type="ECO:0000313" key="8">
    <source>
        <dbReference type="Proteomes" id="UP001162156"/>
    </source>
</evidence>
<dbReference type="InterPro" id="IPR022755">
    <property type="entry name" value="Znf_C2H2_jaz"/>
</dbReference>
<dbReference type="Pfam" id="PF00226">
    <property type="entry name" value="DnaJ"/>
    <property type="match status" value="1"/>
</dbReference>
<dbReference type="FunFam" id="1.10.287.110:FF:000046">
    <property type="entry name" value="dnaJ homolog subfamily C member 21"/>
    <property type="match status" value="1"/>
</dbReference>
<dbReference type="EMBL" id="JANEYF010004900">
    <property type="protein sequence ID" value="KAJ8929727.1"/>
    <property type="molecule type" value="Genomic_DNA"/>
</dbReference>
<dbReference type="InterPro" id="IPR036869">
    <property type="entry name" value="J_dom_sf"/>
</dbReference>
<evidence type="ECO:0000256" key="4">
    <source>
        <dbReference type="ARBA" id="ARBA00074367"/>
    </source>
</evidence>
<keyword evidence="3" id="KW-0862">Zinc</keyword>
<dbReference type="Gene3D" id="3.30.160.60">
    <property type="entry name" value="Classic Zinc Finger"/>
    <property type="match status" value="1"/>
</dbReference>
<dbReference type="PRINTS" id="PR00625">
    <property type="entry name" value="JDOMAIN"/>
</dbReference>
<gene>
    <name evidence="7" type="ORF">NQ314_017558</name>
</gene>
<proteinExistence type="predicted"/>
<dbReference type="InterPro" id="IPR003604">
    <property type="entry name" value="Matrin/U1-like-C_Znf_C2H2"/>
</dbReference>
<sequence>MRCHYEVLDVSRNADVSEIKTAYRKLALKWHPDKNLDNSGYSKEQFQIVQQAYEILSDREERTWYDSHREQILYGSNSEFEDSSLDVFQYFTSTCFKGYGDDENDFYAIYRNVFENIAKEDMKFMDEKDEFCAVPSFGNSKSDYEKVSEFYSYWLNYTTKKSYVWLDPHNIREARNRKYLKSIEKENKKVRQKAKKERNEEIRNLVAFVKKRDKRLQAHRKIQEQKLLESKNKREALRKQKIMERQVQLNTSGAQPEWAKFDNVKSELEKIDRNLAEQFGEELSNFDCEEDDFNYLYCVACSKIYKTPKSFKSHEFGKNHKRNVKILKESMLDV</sequence>
<evidence type="ECO:0000259" key="6">
    <source>
        <dbReference type="PROSITE" id="PS50076"/>
    </source>
</evidence>
<keyword evidence="2" id="KW-0863">Zinc-finger</keyword>
<dbReference type="GO" id="GO:0005737">
    <property type="term" value="C:cytoplasm"/>
    <property type="evidence" value="ECO:0007669"/>
    <property type="project" value="TreeGrafter"/>
</dbReference>